<feature type="domain" description="FAD-binding FR-type" evidence="11">
    <location>
        <begin position="243"/>
        <end position="508"/>
    </location>
</feature>
<feature type="binding site" evidence="9">
    <location>
        <position position="713"/>
    </location>
    <ligand>
        <name>FAD</name>
        <dbReference type="ChEBI" id="CHEBI:57692"/>
    </ligand>
</feature>
<comment type="similarity">
    <text evidence="9">In the N-terminal section; belongs to the flavodoxin family.</text>
</comment>
<evidence type="ECO:0000259" key="10">
    <source>
        <dbReference type="PROSITE" id="PS50902"/>
    </source>
</evidence>
<dbReference type="InterPro" id="IPR003097">
    <property type="entry name" value="CysJ-like_FAD-binding"/>
</dbReference>
<feature type="binding site" evidence="9">
    <location>
        <begin position="19"/>
        <end position="24"/>
    </location>
    <ligand>
        <name>FMN</name>
        <dbReference type="ChEBI" id="CHEBI:58210"/>
    </ligand>
</feature>
<comment type="cofactor">
    <cofactor evidence="2 9">
        <name>FAD</name>
        <dbReference type="ChEBI" id="CHEBI:57692"/>
    </cofactor>
</comment>
<dbReference type="InterPro" id="IPR029039">
    <property type="entry name" value="Flavoprotein-like_sf"/>
</dbReference>
<dbReference type="SUPFAM" id="SSF52218">
    <property type="entry name" value="Flavoproteins"/>
    <property type="match status" value="1"/>
</dbReference>
<evidence type="ECO:0000256" key="1">
    <source>
        <dbReference type="ARBA" id="ARBA00001917"/>
    </source>
</evidence>
<dbReference type="HAMAP" id="MF_03178">
    <property type="entry name" value="NDOR1"/>
    <property type="match status" value="1"/>
</dbReference>
<keyword evidence="13" id="KW-1185">Reference proteome</keyword>
<comment type="similarity">
    <text evidence="9">In the C-terminal section; belongs to the flavoprotein pyridine nucleotide cytochrome reductase family.</text>
</comment>
<protein>
    <recommendedName>
        <fullName evidence="9">NADPH-dependent diflavin oxidoreductase 1</fullName>
        <ecNumber evidence="9">1.18.1.-</ecNumber>
    </recommendedName>
    <alternativeName>
        <fullName evidence="9">NADPH-dependent FMN and FAD-containing oxidoreductase</fullName>
    </alternativeName>
</protein>
<dbReference type="PRINTS" id="PR00371">
    <property type="entry name" value="FPNCR"/>
</dbReference>
<dbReference type="InterPro" id="IPR023173">
    <property type="entry name" value="NADPH_Cyt_P450_Rdtase_alpha"/>
</dbReference>
<keyword evidence="5 9" id="KW-0288">FMN</keyword>
<gene>
    <name evidence="12" type="ORF">NSK_002708</name>
</gene>
<comment type="similarity">
    <text evidence="9">Belongs to the NADPH-dependent diflavin oxidoreductase NDOR1 family.</text>
</comment>
<dbReference type="Gene3D" id="1.20.990.10">
    <property type="entry name" value="NADPH-cytochrome p450 Reductase, Chain A, domain 3"/>
    <property type="match status" value="1"/>
</dbReference>
<comment type="cofactor">
    <cofactor evidence="1 9">
        <name>FMN</name>
        <dbReference type="ChEBI" id="CHEBI:58210"/>
    </cofactor>
</comment>
<dbReference type="GO" id="GO:0016226">
    <property type="term" value="P:iron-sulfur cluster assembly"/>
    <property type="evidence" value="ECO:0007669"/>
    <property type="project" value="UniProtKB-UniRule"/>
</dbReference>
<evidence type="ECO:0000256" key="3">
    <source>
        <dbReference type="ARBA" id="ARBA00022490"/>
    </source>
</evidence>
<dbReference type="InterPro" id="IPR008254">
    <property type="entry name" value="Flavodoxin/NO_synth"/>
</dbReference>
<dbReference type="InterPro" id="IPR001433">
    <property type="entry name" value="OxRdtase_FAD/NAD-bd"/>
</dbReference>
<dbReference type="Gene3D" id="3.40.50.360">
    <property type="match status" value="1"/>
</dbReference>
<comment type="catalytic activity">
    <reaction evidence="9">
        <text>2 oxidized [2Fe-2S]-[protein] + NADPH = 2 reduced [2Fe-2S]-[protein] + NADP(+) + H(+)</text>
        <dbReference type="Rhea" id="RHEA:67716"/>
        <dbReference type="Rhea" id="RHEA-COMP:17327"/>
        <dbReference type="Rhea" id="RHEA-COMP:17328"/>
        <dbReference type="ChEBI" id="CHEBI:15378"/>
        <dbReference type="ChEBI" id="CHEBI:33737"/>
        <dbReference type="ChEBI" id="CHEBI:33738"/>
        <dbReference type="ChEBI" id="CHEBI:57783"/>
        <dbReference type="ChEBI" id="CHEBI:58349"/>
    </reaction>
</comment>
<evidence type="ECO:0000256" key="7">
    <source>
        <dbReference type="ARBA" id="ARBA00022857"/>
    </source>
</evidence>
<dbReference type="InterPro" id="IPR017938">
    <property type="entry name" value="Riboflavin_synthase-like_b-brl"/>
</dbReference>
<evidence type="ECO:0000313" key="13">
    <source>
        <dbReference type="Proteomes" id="UP000355283"/>
    </source>
</evidence>
<accession>A0A4D9DB84</accession>
<feature type="binding site" evidence="9">
    <location>
        <position position="522"/>
    </location>
    <ligand>
        <name>NADP(+)</name>
        <dbReference type="ChEBI" id="CHEBI:58349"/>
    </ligand>
</feature>
<feature type="binding site" evidence="9">
    <location>
        <begin position="67"/>
        <end position="70"/>
    </location>
    <ligand>
        <name>FMN</name>
        <dbReference type="ChEBI" id="CHEBI:58210"/>
    </ligand>
</feature>
<dbReference type="GO" id="GO:0160246">
    <property type="term" value="F:NADPH-iron-sulfur [2Fe-2S] protein oxidoreductase activity"/>
    <property type="evidence" value="ECO:0007669"/>
    <property type="project" value="InterPro"/>
</dbReference>
<evidence type="ECO:0000256" key="5">
    <source>
        <dbReference type="ARBA" id="ARBA00022643"/>
    </source>
</evidence>
<dbReference type="PROSITE" id="PS50902">
    <property type="entry name" value="FLAVODOXIN_LIKE"/>
    <property type="match status" value="1"/>
</dbReference>
<dbReference type="AlphaFoldDB" id="A0A4D9DB84"/>
<keyword evidence="3 9" id="KW-0963">Cytoplasm</keyword>
<dbReference type="InterPro" id="IPR001709">
    <property type="entry name" value="Flavoprot_Pyr_Nucl_cyt_Rdtase"/>
</dbReference>
<dbReference type="GO" id="GO:0005829">
    <property type="term" value="C:cytosol"/>
    <property type="evidence" value="ECO:0007669"/>
    <property type="project" value="TreeGrafter"/>
</dbReference>
<evidence type="ECO:0000256" key="2">
    <source>
        <dbReference type="ARBA" id="ARBA00001974"/>
    </source>
</evidence>
<feature type="domain" description="Flavodoxin-like" evidence="10">
    <location>
        <begin position="13"/>
        <end position="158"/>
    </location>
</feature>
<feature type="binding site" evidence="9">
    <location>
        <begin position="444"/>
        <end position="447"/>
    </location>
    <ligand>
        <name>FAD</name>
        <dbReference type="ChEBI" id="CHEBI:57692"/>
    </ligand>
</feature>
<dbReference type="OrthoDB" id="1856718at2759"/>
<comment type="function">
    <text evidence="9">NADPH-dependent reductase which is a central component of the cytosolic iron-sulfur (Fe-S) protein assembly (CIA) machinery. Transfers electrons from NADPH via its FAD and FMN prosthetic groups to the [2Fe-2S] cluster of the anamorsin/DRE2 homolog, another key component of the CIA machinery. In turn, this reduced cluster provides electrons for assembly of cytosolic iron-sulfur cluster proteins.</text>
</comment>
<comment type="caution">
    <text evidence="9">Lacks conserved residue(s) required for the propagation of feature annotation.</text>
</comment>
<dbReference type="Pfam" id="PF00258">
    <property type="entry name" value="Flavodoxin_1"/>
    <property type="match status" value="1"/>
</dbReference>
<dbReference type="SUPFAM" id="SSF63380">
    <property type="entry name" value="Riboflavin synthase domain-like"/>
    <property type="match status" value="1"/>
</dbReference>
<dbReference type="EC" id="1.18.1.-" evidence="9"/>
<dbReference type="GO" id="GO:0050661">
    <property type="term" value="F:NADP binding"/>
    <property type="evidence" value="ECO:0007669"/>
    <property type="project" value="UniProtKB-UniRule"/>
</dbReference>
<evidence type="ECO:0000313" key="12">
    <source>
        <dbReference type="EMBL" id="TFJ85888.1"/>
    </source>
</evidence>
<dbReference type="InterPro" id="IPR001094">
    <property type="entry name" value="Flavdoxin-like"/>
</dbReference>
<dbReference type="SUPFAM" id="SSF52343">
    <property type="entry name" value="Ferredoxin reductase-like, C-terminal NADP-linked domain"/>
    <property type="match status" value="1"/>
</dbReference>
<evidence type="ECO:0000259" key="11">
    <source>
        <dbReference type="PROSITE" id="PS51384"/>
    </source>
</evidence>
<keyword evidence="7 9" id="KW-0521">NADP</keyword>
<feature type="binding site" evidence="9">
    <location>
        <position position="675"/>
    </location>
    <ligand>
        <name>NADP(+)</name>
        <dbReference type="ChEBI" id="CHEBI:58349"/>
    </ligand>
</feature>
<dbReference type="GO" id="GO:0016651">
    <property type="term" value="F:oxidoreductase activity, acting on NAD(P)H"/>
    <property type="evidence" value="ECO:0007669"/>
    <property type="project" value="UniProtKB-UniRule"/>
</dbReference>
<evidence type="ECO:0000256" key="8">
    <source>
        <dbReference type="ARBA" id="ARBA00023002"/>
    </source>
</evidence>
<sequence length="715" mass="78821">MADEGCHHRSQRLVVLYGSQTGTAQDLGEEVARKGRRRGFSPVELQAWDDYDVTRLPEETLLLAVVSTTGDGEEPDNMRKSWRFLLRKALPAGSLGRLRFGTFGLGDSTYPKFNAVARRLHTRLKQLGAKPLVEIGLGDDQSPRGVLGDFDTWCQSMWPALHALCPGVLLPPDVNRPALEPLTYDCQVVKIYTGGAGDDVGDAAALGHRAAPDYPNAQEGEEEDLDDLPAFYQRPYGARNPGPRPFPARLLVNKRLTPDDWFQETRHLEFDLGGFLEEAGQGRDEDKCGGPKGTRQERQPYQAGDVAYLYPENRPNAVSAFLRLCHLHPQTILRIRRLPEGKALTGLTGPGDVPSECRAATLFRRYLDINAVPKRAVLEQLALLAENPEEREKLLELSSPEGADLYHEYCYREKRSVGEVLQDFPSVRPSLSRLLSLLPRLRPRAFSIASSSHPLGPFPNQLHLCVAVVAFRTPYKRHRQGLCSSYLASLSPGKQVPLWIRPGSFLLPPDPQTPLIMVGPGTGVAPFKAMVEERAAQRKAMASAANGRHDVGGKANVEGEGSVVSNRPPPYEWLFYGCRKEKVDFYYREELEGYTLEGKGGGGGGRREGGLVLVTAFSRDRADGSKLYVTHRLQEEGPRLWPLLAGEGGPGSDPVKNKELASFFVAGSAKRMPTDVLNTLKGVAATEGRLEGKEAGQFLDGLVRARRYCVESWSV</sequence>
<evidence type="ECO:0000256" key="4">
    <source>
        <dbReference type="ARBA" id="ARBA00022630"/>
    </source>
</evidence>
<dbReference type="GO" id="GO:0010181">
    <property type="term" value="F:FMN binding"/>
    <property type="evidence" value="ECO:0007669"/>
    <property type="project" value="UniProtKB-UniRule"/>
</dbReference>
<evidence type="ECO:0000256" key="9">
    <source>
        <dbReference type="HAMAP-Rule" id="MF_03178"/>
    </source>
</evidence>
<dbReference type="Gene3D" id="3.40.50.80">
    <property type="entry name" value="Nucleotide-binding domain of ferredoxin-NADP reductase (FNR) module"/>
    <property type="match status" value="1"/>
</dbReference>
<name>A0A4D9DB84_9STRA</name>
<reference evidence="12 13" key="1">
    <citation type="submission" date="2019-01" db="EMBL/GenBank/DDBJ databases">
        <title>Nuclear Genome Assembly of the Microalgal Biofuel strain Nannochloropsis salina CCMP1776.</title>
        <authorList>
            <person name="Hovde B."/>
        </authorList>
    </citation>
    <scope>NUCLEOTIDE SEQUENCE [LARGE SCALE GENOMIC DNA]</scope>
    <source>
        <strain evidence="12 13">CCMP1776</strain>
    </source>
</reference>
<dbReference type="PANTHER" id="PTHR19384">
    <property type="entry name" value="NITRIC OXIDE SYNTHASE-RELATED"/>
    <property type="match status" value="1"/>
</dbReference>
<feature type="binding site" evidence="9">
    <location>
        <position position="140"/>
    </location>
    <ligand>
        <name>FMN</name>
        <dbReference type="ChEBI" id="CHEBI:58210"/>
    </ligand>
</feature>
<dbReference type="EMBL" id="SDOX01000010">
    <property type="protein sequence ID" value="TFJ85888.1"/>
    <property type="molecule type" value="Genomic_DNA"/>
</dbReference>
<dbReference type="Gene3D" id="2.40.30.10">
    <property type="entry name" value="Translation factors"/>
    <property type="match status" value="1"/>
</dbReference>
<feature type="binding site" evidence="9">
    <location>
        <begin position="105"/>
        <end position="114"/>
    </location>
    <ligand>
        <name>FMN</name>
        <dbReference type="ChEBI" id="CHEBI:58210"/>
    </ligand>
</feature>
<keyword evidence="8 9" id="KW-0560">Oxidoreductase</keyword>
<dbReference type="PRINTS" id="PR00369">
    <property type="entry name" value="FLAVODOXIN"/>
</dbReference>
<keyword evidence="6 9" id="KW-0274">FAD</keyword>
<feature type="binding site" evidence="9">
    <location>
        <begin position="618"/>
        <end position="619"/>
    </location>
    <ligand>
        <name>NADP(+)</name>
        <dbReference type="ChEBI" id="CHEBI:58349"/>
    </ligand>
</feature>
<dbReference type="InterPro" id="IPR028879">
    <property type="entry name" value="NDOR1"/>
</dbReference>
<dbReference type="InterPro" id="IPR039261">
    <property type="entry name" value="FNR_nucleotide-bd"/>
</dbReference>
<dbReference type="InterPro" id="IPR017927">
    <property type="entry name" value="FAD-bd_FR_type"/>
</dbReference>
<evidence type="ECO:0000256" key="6">
    <source>
        <dbReference type="ARBA" id="ARBA00022827"/>
    </source>
</evidence>
<dbReference type="PROSITE" id="PS51384">
    <property type="entry name" value="FAD_FR"/>
    <property type="match status" value="1"/>
</dbReference>
<dbReference type="Pfam" id="PF00175">
    <property type="entry name" value="NAD_binding_1"/>
    <property type="match status" value="1"/>
</dbReference>
<feature type="binding site" evidence="9">
    <location>
        <begin position="481"/>
        <end position="484"/>
    </location>
    <ligand>
        <name>FAD</name>
        <dbReference type="ChEBI" id="CHEBI:57692"/>
    </ligand>
</feature>
<dbReference type="GO" id="GO:0050660">
    <property type="term" value="F:flavin adenine dinucleotide binding"/>
    <property type="evidence" value="ECO:0007669"/>
    <property type="project" value="UniProtKB-UniRule"/>
</dbReference>
<dbReference type="PANTHER" id="PTHR19384:SF10">
    <property type="entry name" value="NADPH-DEPENDENT DIFLAVIN OXIDOREDUCTASE 1"/>
    <property type="match status" value="1"/>
</dbReference>
<dbReference type="Proteomes" id="UP000355283">
    <property type="component" value="Unassembled WGS sequence"/>
</dbReference>
<comment type="subcellular location">
    <subcellularLocation>
        <location evidence="9">Cytoplasm</location>
    </subcellularLocation>
</comment>
<organism evidence="12 13">
    <name type="scientific">Nannochloropsis salina CCMP1776</name>
    <dbReference type="NCBI Taxonomy" id="1027361"/>
    <lineage>
        <taxon>Eukaryota</taxon>
        <taxon>Sar</taxon>
        <taxon>Stramenopiles</taxon>
        <taxon>Ochrophyta</taxon>
        <taxon>Eustigmatophyceae</taxon>
        <taxon>Eustigmatales</taxon>
        <taxon>Monodopsidaceae</taxon>
        <taxon>Microchloropsis</taxon>
        <taxon>Microchloropsis salina</taxon>
    </lineage>
</organism>
<dbReference type="Pfam" id="PF00667">
    <property type="entry name" value="FAD_binding_1"/>
    <property type="match status" value="1"/>
</dbReference>
<keyword evidence="4 9" id="KW-0285">Flavoprotein</keyword>
<proteinExistence type="inferred from homology"/>
<comment type="caution">
    <text evidence="12">The sequence shown here is derived from an EMBL/GenBank/DDBJ whole genome shotgun (WGS) entry which is preliminary data.</text>
</comment>